<proteinExistence type="predicted"/>
<protein>
    <recommendedName>
        <fullName evidence="4">BTB domain-containing protein</fullName>
    </recommendedName>
</protein>
<feature type="compositionally biased region" description="Acidic residues" evidence="1">
    <location>
        <begin position="465"/>
        <end position="477"/>
    </location>
</feature>
<evidence type="ECO:0008006" key="4">
    <source>
        <dbReference type="Google" id="ProtNLM"/>
    </source>
</evidence>
<organism evidence="2 3">
    <name type="scientific">Zasmidium cellare</name>
    <name type="common">Wine cellar mold</name>
    <name type="synonym">Racodium cellare</name>
    <dbReference type="NCBI Taxonomy" id="395010"/>
    <lineage>
        <taxon>Eukaryota</taxon>
        <taxon>Fungi</taxon>
        <taxon>Dikarya</taxon>
        <taxon>Ascomycota</taxon>
        <taxon>Pezizomycotina</taxon>
        <taxon>Dothideomycetes</taxon>
        <taxon>Dothideomycetidae</taxon>
        <taxon>Mycosphaerellales</taxon>
        <taxon>Mycosphaerellaceae</taxon>
        <taxon>Zasmidium</taxon>
    </lineage>
</organism>
<dbReference type="PANTHER" id="PTHR38119">
    <property type="entry name" value="BTB DOMAIN-CONTAINING PROTEIN-RELATED"/>
    <property type="match status" value="1"/>
</dbReference>
<dbReference type="PANTHER" id="PTHR38119:SF2">
    <property type="entry name" value="TRANSCRIPTION FACTOR DOMAIN-CONTAINING PROTEIN"/>
    <property type="match status" value="1"/>
</dbReference>
<comment type="caution">
    <text evidence="2">The sequence shown here is derived from an EMBL/GenBank/DDBJ whole genome shotgun (WGS) entry which is preliminary data.</text>
</comment>
<feature type="region of interest" description="Disordered" evidence="1">
    <location>
        <begin position="457"/>
        <end position="477"/>
    </location>
</feature>
<feature type="compositionally biased region" description="Basic and acidic residues" evidence="1">
    <location>
        <begin position="518"/>
        <end position="532"/>
    </location>
</feature>
<dbReference type="Proteomes" id="UP001305779">
    <property type="component" value="Unassembled WGS sequence"/>
</dbReference>
<evidence type="ECO:0000313" key="2">
    <source>
        <dbReference type="EMBL" id="KAK4502350.1"/>
    </source>
</evidence>
<dbReference type="EMBL" id="JAXOVC010000004">
    <property type="protein sequence ID" value="KAK4502350.1"/>
    <property type="molecule type" value="Genomic_DNA"/>
</dbReference>
<reference evidence="2 3" key="1">
    <citation type="journal article" date="2023" name="G3 (Bethesda)">
        <title>A chromosome-level genome assembly of Zasmidium syzygii isolated from banana leaves.</title>
        <authorList>
            <person name="van Westerhoven A.C."/>
            <person name="Mehrabi R."/>
            <person name="Talebi R."/>
            <person name="Steentjes M.B.F."/>
            <person name="Corcolon B."/>
            <person name="Chong P.A."/>
            <person name="Kema G.H.J."/>
            <person name="Seidl M.F."/>
        </authorList>
    </citation>
    <scope>NUCLEOTIDE SEQUENCE [LARGE SCALE GENOMIC DNA]</scope>
    <source>
        <strain evidence="2 3">P124</strain>
    </source>
</reference>
<accession>A0ABR0EMF3</accession>
<gene>
    <name evidence="2" type="ORF">PRZ48_005775</name>
</gene>
<name>A0ABR0EMF3_ZASCE</name>
<feature type="region of interest" description="Disordered" evidence="1">
    <location>
        <begin position="511"/>
        <end position="560"/>
    </location>
</feature>
<evidence type="ECO:0000256" key="1">
    <source>
        <dbReference type="SAM" id="MobiDB-lite"/>
    </source>
</evidence>
<keyword evidence="3" id="KW-1185">Reference proteome</keyword>
<sequence>MASSSRFPSFRDGDVKIVVTGEMAYCLHGSTLKHNSSTMRELLADDRAPSQLVLVKNDDPDGCASNGVRIEYVFVRVHPGANVRGCESGGRATPPLVSAFDAVLRALYNLPLEIGNPQTDTLTSLLSRAFDITLVAEYLDCAHIVTQAIESTLLACGQNFYFAISQNPIRWLEFATRIQSKAIFKEALIHAAGQFEMKIVQDNTPYDILPEDVITILEDKVNRIKRGVQKAQSCFSSYYPQRIMRARPDITEDREKISRASYSNDIIIWMALSVLRHFLLEQMSRDRTHHASDLGWSFIKTINTGGEAYLSSVELDRGFHTRFPMSGKASACLKQRLTEIKEALKQWTTDLMKDNSQLDTKARKVKYFTNTIVTEDDYPWIYPEDYSDNNVEDDGNIYESIENVRDNVGISDMALDDSDMDEIDDFRGKLGDMATYGQYDDDDLDGVPMSEYAEDAEDTATYGQFDDDDIDGEPIDLDGEEEAEGTATYVQYNDDDLDGEPIDLDTEIMSEYEEDTKEDERRRGAEYDEADQRAAQALLRLNSSRPASPASIHRGDTELMDPKVYENALAEKQMMRDLEAERKRIAEKRHQRMASNADRQ</sequence>
<evidence type="ECO:0000313" key="3">
    <source>
        <dbReference type="Proteomes" id="UP001305779"/>
    </source>
</evidence>